<accession>A0A1H6J8G7</accession>
<keyword evidence="5" id="KW-1185">Reference proteome</keyword>
<dbReference type="InterPro" id="IPR018035">
    <property type="entry name" value="Flagellar_FliH/T3SS_HrpE"/>
</dbReference>
<evidence type="ECO:0000259" key="3">
    <source>
        <dbReference type="Pfam" id="PF02108"/>
    </source>
</evidence>
<evidence type="ECO:0000256" key="1">
    <source>
        <dbReference type="SAM" id="Coils"/>
    </source>
</evidence>
<feature type="domain" description="Flagellar assembly protein FliH/Type III secretion system HrpE" evidence="3">
    <location>
        <begin position="74"/>
        <end position="174"/>
    </location>
</feature>
<keyword evidence="4" id="KW-0969">Cilium</keyword>
<proteinExistence type="predicted"/>
<dbReference type="Pfam" id="PF02108">
    <property type="entry name" value="FliH"/>
    <property type="match status" value="1"/>
</dbReference>
<evidence type="ECO:0000256" key="2">
    <source>
        <dbReference type="SAM" id="MobiDB-lite"/>
    </source>
</evidence>
<organism evidence="4 5">
    <name type="scientific">Rheinheimera pacifica</name>
    <dbReference type="NCBI Taxonomy" id="173990"/>
    <lineage>
        <taxon>Bacteria</taxon>
        <taxon>Pseudomonadati</taxon>
        <taxon>Pseudomonadota</taxon>
        <taxon>Gammaproteobacteria</taxon>
        <taxon>Chromatiales</taxon>
        <taxon>Chromatiaceae</taxon>
        <taxon>Rheinheimera</taxon>
    </lineage>
</organism>
<dbReference type="OrthoDB" id="5769216at2"/>
<feature type="coiled-coil region" evidence="1">
    <location>
        <begin position="52"/>
        <end position="101"/>
    </location>
</feature>
<evidence type="ECO:0000313" key="5">
    <source>
        <dbReference type="Proteomes" id="UP000199371"/>
    </source>
</evidence>
<keyword evidence="4" id="KW-0282">Flagellum</keyword>
<dbReference type="RefSeq" id="WP_092789001.1">
    <property type="nucleotide sequence ID" value="NZ_DASWWU010000014.1"/>
</dbReference>
<keyword evidence="1" id="KW-0175">Coiled coil</keyword>
<name>A0A1H6J8G7_9GAMM</name>
<gene>
    <name evidence="4" type="ORF">SAMN05660691_00068</name>
</gene>
<dbReference type="Proteomes" id="UP000199371">
    <property type="component" value="Unassembled WGS sequence"/>
</dbReference>
<feature type="compositionally biased region" description="Polar residues" evidence="2">
    <location>
        <begin position="16"/>
        <end position="25"/>
    </location>
</feature>
<dbReference type="EMBL" id="FNXF01000001">
    <property type="protein sequence ID" value="SEH55236.1"/>
    <property type="molecule type" value="Genomic_DNA"/>
</dbReference>
<dbReference type="AlphaFoldDB" id="A0A1H6J8G7"/>
<evidence type="ECO:0000313" key="4">
    <source>
        <dbReference type="EMBL" id="SEH55236.1"/>
    </source>
</evidence>
<reference evidence="5" key="1">
    <citation type="submission" date="2016-10" db="EMBL/GenBank/DDBJ databases">
        <authorList>
            <person name="Varghese N."/>
            <person name="Submissions S."/>
        </authorList>
    </citation>
    <scope>NUCLEOTIDE SEQUENCE [LARGE SCALE GENOMIC DNA]</scope>
    <source>
        <strain evidence="5">DSM 17616</strain>
    </source>
</reference>
<dbReference type="STRING" id="173990.SAMN05660691_00068"/>
<sequence length="211" mass="24050">MADLYRFPGVQRDLSKQSPEQQLQQAYERGLQEGRLQGAEQGRLQAQQQAEQQALQQADARQQQAIQQLRQQFEQQLQQLQQQLQQQQQQQEKQLAQAIFELVSQLATLTLEAELSLQPAHLQQAIANVLALLQVNEQIHTIRLAPTDFALWQQLDIAALDNINLQPDARLAAGSAEFVGLSQLHLLDFRQRLTQMLPQLKQQLESSHEPA</sequence>
<keyword evidence="4" id="KW-0966">Cell projection</keyword>
<protein>
    <submittedName>
        <fullName evidence="4">Flagellar assembly protein FliH</fullName>
    </submittedName>
</protein>
<feature type="region of interest" description="Disordered" evidence="2">
    <location>
        <begin position="1"/>
        <end position="26"/>
    </location>
</feature>